<feature type="compositionally biased region" description="Low complexity" evidence="1">
    <location>
        <begin position="25"/>
        <end position="77"/>
    </location>
</feature>
<dbReference type="PROSITE" id="PS51257">
    <property type="entry name" value="PROKAR_LIPOPROTEIN"/>
    <property type="match status" value="1"/>
</dbReference>
<feature type="chain" id="PRO_5038553585" description="Lipoprotein" evidence="2">
    <location>
        <begin position="22"/>
        <end position="287"/>
    </location>
</feature>
<evidence type="ECO:0008006" key="5">
    <source>
        <dbReference type="Google" id="ProtNLM"/>
    </source>
</evidence>
<feature type="region of interest" description="Disordered" evidence="1">
    <location>
        <begin position="18"/>
        <end position="77"/>
    </location>
</feature>
<dbReference type="OrthoDB" id="3781094at2"/>
<dbReference type="Gene3D" id="2.50.20.20">
    <property type="match status" value="1"/>
</dbReference>
<dbReference type="InterPro" id="IPR029046">
    <property type="entry name" value="LolA/LolB/LppX"/>
</dbReference>
<keyword evidence="2" id="KW-0732">Signal</keyword>
<gene>
    <name evidence="3" type="ORF">BN13_740010</name>
</gene>
<evidence type="ECO:0000256" key="2">
    <source>
        <dbReference type="SAM" id="SignalP"/>
    </source>
</evidence>
<organism evidence="3 4">
    <name type="scientific">Nostocoides jenkinsii Ben 74</name>
    <dbReference type="NCBI Taxonomy" id="1193518"/>
    <lineage>
        <taxon>Bacteria</taxon>
        <taxon>Bacillati</taxon>
        <taxon>Actinomycetota</taxon>
        <taxon>Actinomycetes</taxon>
        <taxon>Micrococcales</taxon>
        <taxon>Intrasporangiaceae</taxon>
        <taxon>Nostocoides</taxon>
    </lineage>
</organism>
<name>A0A077MG71_9MICO</name>
<evidence type="ECO:0000313" key="3">
    <source>
        <dbReference type="EMBL" id="CCI54488.1"/>
    </source>
</evidence>
<dbReference type="SUPFAM" id="SSF89392">
    <property type="entry name" value="Prokaryotic lipoproteins and lipoprotein localization factors"/>
    <property type="match status" value="1"/>
</dbReference>
<dbReference type="RefSeq" id="WP_048547025.1">
    <property type="nucleotide sequence ID" value="NZ_HF571038.1"/>
</dbReference>
<reference evidence="3 4" key="1">
    <citation type="journal article" date="2013" name="ISME J.">
        <title>A metabolic model for members of the genus Tetrasphaera involved in enhanced biological phosphorus removal.</title>
        <authorList>
            <person name="Kristiansen R."/>
            <person name="Nguyen H.T.T."/>
            <person name="Saunders A.M."/>
            <person name="Nielsen J.L."/>
            <person name="Wimmer R."/>
            <person name="Le V.Q."/>
            <person name="McIlroy S.J."/>
            <person name="Petrovski S."/>
            <person name="Seviour R.J."/>
            <person name="Calteau A."/>
            <person name="Nielsen K.L."/>
            <person name="Nielsen P.H."/>
        </authorList>
    </citation>
    <scope>NUCLEOTIDE SEQUENCE [LARGE SCALE GENOMIC DNA]</scope>
    <source>
        <strain evidence="3 4">Ben 74</strain>
    </source>
</reference>
<proteinExistence type="predicted"/>
<evidence type="ECO:0000256" key="1">
    <source>
        <dbReference type="SAM" id="MobiDB-lite"/>
    </source>
</evidence>
<accession>A0A077MG71</accession>
<dbReference type="AlphaFoldDB" id="A0A077MG71"/>
<protein>
    <recommendedName>
        <fullName evidence="5">Lipoprotein</fullName>
    </recommendedName>
</protein>
<feature type="signal peptide" evidence="2">
    <location>
        <begin position="1"/>
        <end position="21"/>
    </location>
</feature>
<sequence length="287" mass="28513">MKKMSLAAAVAAGALALTGCGGGTKTADPSTSTAAGASTSASTASGSGSASAATSSESEAPASTTTTDAGTGDTASSLANAKVGDKISGKTLADAMSAAFKDGTSGHMSMDMGGSITAEGDFQVADGKQNSTMTMEVAGSRMEMISVGGKTYMKSPMFAGGTKWVSMDSATAGDAGAPDVNTFDPETMAKALGDQDITVTAKDGGNTTVKMDLNMANLIEAMGDAGDSLGSATASMPKSIPVTYTLDSEGRPVETVMNMGMEIKVTYSDWGKKVSIEAPPASEVTTM</sequence>
<dbReference type="Proteomes" id="UP000035720">
    <property type="component" value="Unassembled WGS sequence"/>
</dbReference>
<dbReference type="STRING" id="1193518.BN13_740010"/>
<evidence type="ECO:0000313" key="4">
    <source>
        <dbReference type="Proteomes" id="UP000035720"/>
    </source>
</evidence>
<dbReference type="EMBL" id="CAJC01000188">
    <property type="protein sequence ID" value="CCI54488.1"/>
    <property type="molecule type" value="Genomic_DNA"/>
</dbReference>
<comment type="caution">
    <text evidence="3">The sequence shown here is derived from an EMBL/GenBank/DDBJ whole genome shotgun (WGS) entry which is preliminary data.</text>
</comment>
<keyword evidence="4" id="KW-1185">Reference proteome</keyword>